<dbReference type="EMBL" id="QNRK01000006">
    <property type="protein sequence ID" value="RBP16081.1"/>
    <property type="molecule type" value="Genomic_DNA"/>
</dbReference>
<dbReference type="OrthoDB" id="9798709at2"/>
<evidence type="ECO:0000259" key="2">
    <source>
        <dbReference type="Pfam" id="PF07883"/>
    </source>
</evidence>
<dbReference type="InterPro" id="IPR011051">
    <property type="entry name" value="RmlC_Cupin_sf"/>
</dbReference>
<dbReference type="InterPro" id="IPR014710">
    <property type="entry name" value="RmlC-like_jellyroll"/>
</dbReference>
<accession>A0A366FND8</accession>
<evidence type="ECO:0000313" key="4">
    <source>
        <dbReference type="Proteomes" id="UP000253529"/>
    </source>
</evidence>
<evidence type="ECO:0000256" key="1">
    <source>
        <dbReference type="ARBA" id="ARBA00022723"/>
    </source>
</evidence>
<dbReference type="PANTHER" id="PTHR35848">
    <property type="entry name" value="OXALATE-BINDING PROTEIN"/>
    <property type="match status" value="1"/>
</dbReference>
<sequence length="137" mass="14813">MSKDVRLIGPLVLDEAELPLDGWDDSVRGRINWRTLFSKGGTPTDGITCGVADLGAGGWLGLHRHSPPEIYYVVAGTGVVTLDGVEKPVKAGCAVFIPAMVEHGIRQTGTERLRFFYGFPVDSFDSVEYLFSADPSV</sequence>
<dbReference type="Pfam" id="PF07883">
    <property type="entry name" value="Cupin_2"/>
    <property type="match status" value="1"/>
</dbReference>
<dbReference type="Gene3D" id="2.60.120.10">
    <property type="entry name" value="Jelly Rolls"/>
    <property type="match status" value="1"/>
</dbReference>
<reference evidence="3 4" key="1">
    <citation type="submission" date="2018-06" db="EMBL/GenBank/DDBJ databases">
        <title>Genomic Encyclopedia of Type Strains, Phase IV (KMG-IV): sequencing the most valuable type-strain genomes for metagenomic binning, comparative biology and taxonomic classification.</title>
        <authorList>
            <person name="Goeker M."/>
        </authorList>
    </citation>
    <scope>NUCLEOTIDE SEQUENCE [LARGE SCALE GENOMIC DNA]</scope>
    <source>
        <strain evidence="3 4">DSM 24875</strain>
    </source>
</reference>
<gene>
    <name evidence="3" type="ORF">DFR50_10643</name>
</gene>
<dbReference type="AlphaFoldDB" id="A0A366FND8"/>
<comment type="caution">
    <text evidence="3">The sequence shown here is derived from an EMBL/GenBank/DDBJ whole genome shotgun (WGS) entry which is preliminary data.</text>
</comment>
<evidence type="ECO:0000313" key="3">
    <source>
        <dbReference type="EMBL" id="RBP16081.1"/>
    </source>
</evidence>
<keyword evidence="3" id="KW-0456">Lyase</keyword>
<dbReference type="RefSeq" id="WP_113888415.1">
    <property type="nucleotide sequence ID" value="NZ_QNRK01000006.1"/>
</dbReference>
<dbReference type="SUPFAM" id="SSF51182">
    <property type="entry name" value="RmlC-like cupins"/>
    <property type="match status" value="1"/>
</dbReference>
<protein>
    <submittedName>
        <fullName evidence="3">Dimethylsulfoniopropionate lyase DddW</fullName>
    </submittedName>
</protein>
<dbReference type="Proteomes" id="UP000253529">
    <property type="component" value="Unassembled WGS sequence"/>
</dbReference>
<dbReference type="InterPro" id="IPR051610">
    <property type="entry name" value="GPI/OXD"/>
</dbReference>
<organism evidence="3 4">
    <name type="scientific">Roseiarcus fermentans</name>
    <dbReference type="NCBI Taxonomy" id="1473586"/>
    <lineage>
        <taxon>Bacteria</taxon>
        <taxon>Pseudomonadati</taxon>
        <taxon>Pseudomonadota</taxon>
        <taxon>Alphaproteobacteria</taxon>
        <taxon>Hyphomicrobiales</taxon>
        <taxon>Roseiarcaceae</taxon>
        <taxon>Roseiarcus</taxon>
    </lineage>
</organism>
<dbReference type="GO" id="GO:0046872">
    <property type="term" value="F:metal ion binding"/>
    <property type="evidence" value="ECO:0007669"/>
    <property type="project" value="UniProtKB-KW"/>
</dbReference>
<dbReference type="InterPro" id="IPR013096">
    <property type="entry name" value="Cupin_2"/>
</dbReference>
<dbReference type="GO" id="GO:0016829">
    <property type="term" value="F:lyase activity"/>
    <property type="evidence" value="ECO:0007669"/>
    <property type="project" value="UniProtKB-KW"/>
</dbReference>
<proteinExistence type="predicted"/>
<feature type="domain" description="Cupin type-2" evidence="2">
    <location>
        <begin position="53"/>
        <end position="116"/>
    </location>
</feature>
<name>A0A366FND8_9HYPH</name>
<dbReference type="PANTHER" id="PTHR35848:SF6">
    <property type="entry name" value="CUPIN TYPE-2 DOMAIN-CONTAINING PROTEIN"/>
    <property type="match status" value="1"/>
</dbReference>
<keyword evidence="4" id="KW-1185">Reference proteome</keyword>
<keyword evidence="1" id="KW-0479">Metal-binding</keyword>